<dbReference type="PANTHER" id="PTHR30525">
    <property type="entry name" value="1-DEOXY-D-XYLULOSE 5-PHOSPHATE REDUCTOISOMERASE"/>
    <property type="match status" value="1"/>
</dbReference>
<dbReference type="Proteomes" id="UP000051494">
    <property type="component" value="Unassembled WGS sequence"/>
</dbReference>
<dbReference type="PIRSF" id="PIRSF006205">
    <property type="entry name" value="Dxp_reductismrs"/>
    <property type="match status" value="1"/>
</dbReference>
<feature type="binding site" evidence="9">
    <location>
        <position position="12"/>
    </location>
    <ligand>
        <name>NADPH</name>
        <dbReference type="ChEBI" id="CHEBI:57783"/>
    </ligand>
</feature>
<dbReference type="RefSeq" id="WP_057622882.1">
    <property type="nucleotide sequence ID" value="NZ_LKHV02000001.1"/>
</dbReference>
<dbReference type="EMBL" id="LKHV02000001">
    <property type="protein sequence ID" value="MCS5708361.1"/>
    <property type="molecule type" value="Genomic_DNA"/>
</dbReference>
<feature type="binding site" evidence="9">
    <location>
        <position position="229"/>
    </location>
    <ligand>
        <name>1-deoxy-D-xylulose 5-phosphate</name>
        <dbReference type="ChEBI" id="CHEBI:57792"/>
    </ligand>
</feature>
<feature type="binding site" evidence="9">
    <location>
        <position position="213"/>
    </location>
    <ligand>
        <name>NADPH</name>
        <dbReference type="ChEBI" id="CHEBI:57783"/>
    </ligand>
</feature>
<evidence type="ECO:0000256" key="2">
    <source>
        <dbReference type="ARBA" id="ARBA00006825"/>
    </source>
</evidence>
<dbReference type="GO" id="GO:0016853">
    <property type="term" value="F:isomerase activity"/>
    <property type="evidence" value="ECO:0007669"/>
    <property type="project" value="UniProtKB-KW"/>
</dbReference>
<keyword evidence="15" id="KW-1185">Reference proteome</keyword>
<dbReference type="GO" id="GO:0051484">
    <property type="term" value="P:isopentenyl diphosphate biosynthetic process, methylerythritol 4-phosphate pathway involved in terpenoid biosynthetic process"/>
    <property type="evidence" value="ECO:0007669"/>
    <property type="project" value="UniProtKB-ARBA"/>
</dbReference>
<evidence type="ECO:0000256" key="3">
    <source>
        <dbReference type="ARBA" id="ARBA00022723"/>
    </source>
</evidence>
<comment type="function">
    <text evidence="9">Catalyzes the NADPH-dependent rearrangement and reduction of 1-deoxy-D-xylulose-5-phosphate (DXP) to 2-C-methyl-D-erythritol 4-phosphate (MEP).</text>
</comment>
<comment type="pathway">
    <text evidence="1 9">Isoprenoid biosynthesis; isopentenyl diphosphate biosynthesis via DXP pathway; isopentenyl diphosphate from 1-deoxy-D-xylulose 5-phosphate: step 1/6.</text>
</comment>
<dbReference type="InterPro" id="IPR036169">
    <property type="entry name" value="DXPR_C_sf"/>
</dbReference>
<accession>A0A0Q9YT92</accession>
<feature type="binding site" evidence="9">
    <location>
        <position position="207"/>
    </location>
    <ligand>
        <name>1-deoxy-D-xylulose 5-phosphate</name>
        <dbReference type="ChEBI" id="CHEBI:57792"/>
    </ligand>
</feature>
<dbReference type="InterPro" id="IPR036291">
    <property type="entry name" value="NAD(P)-bd_dom_sf"/>
</dbReference>
<dbReference type="InterPro" id="IPR003821">
    <property type="entry name" value="DXP_reductoisomerase"/>
</dbReference>
<feature type="binding site" evidence="9">
    <location>
        <position position="13"/>
    </location>
    <ligand>
        <name>NADPH</name>
        <dbReference type="ChEBI" id="CHEBI:57783"/>
    </ligand>
</feature>
<feature type="binding site" evidence="9">
    <location>
        <position position="226"/>
    </location>
    <ligand>
        <name>1-deoxy-D-xylulose 5-phosphate</name>
        <dbReference type="ChEBI" id="CHEBI:57792"/>
    </ligand>
</feature>
<evidence type="ECO:0000313" key="13">
    <source>
        <dbReference type="EMBL" id="KRG20062.1"/>
    </source>
</evidence>
<comment type="similarity">
    <text evidence="2 9">Belongs to the DXR family.</text>
</comment>
<evidence type="ECO:0000259" key="12">
    <source>
        <dbReference type="Pfam" id="PF13288"/>
    </source>
</evidence>
<comment type="cofactor">
    <cofactor evidence="9">
        <name>Mg(2+)</name>
        <dbReference type="ChEBI" id="CHEBI:18420"/>
    </cofactor>
    <cofactor evidence="9">
        <name>Mn(2+)</name>
        <dbReference type="ChEBI" id="CHEBI:29035"/>
    </cofactor>
</comment>
<dbReference type="SUPFAM" id="SSF51735">
    <property type="entry name" value="NAD(P)-binding Rossmann-fold domains"/>
    <property type="match status" value="1"/>
</dbReference>
<keyword evidence="13" id="KW-0413">Isomerase</keyword>
<keyword evidence="9" id="KW-0460">Magnesium</keyword>
<proteinExistence type="inferred from homology"/>
<reference evidence="14" key="3">
    <citation type="submission" date="2021-06" db="EMBL/GenBank/DDBJ databases">
        <title>Genomic Description and Analysis of Intracellular Bacteria, Candidatus Berkiella cookevillensis and Candidatus Berkiella aquae.</title>
        <authorList>
            <person name="Kidane D.T."/>
            <person name="Mehari Y.T."/>
            <person name="Rice F.C."/>
            <person name="Arivett B.A."/>
            <person name="Farone A.L."/>
            <person name="Berk S.G."/>
            <person name="Farone M.B."/>
        </authorList>
    </citation>
    <scope>NUCLEOTIDE SEQUENCE</scope>
    <source>
        <strain evidence="14">CC99</strain>
    </source>
</reference>
<feature type="binding site" evidence="9">
    <location>
        <position position="225"/>
    </location>
    <ligand>
        <name>1-deoxy-D-xylulose 5-phosphate</name>
        <dbReference type="ChEBI" id="CHEBI:57792"/>
    </ligand>
</feature>
<dbReference type="HAMAP" id="MF_00183">
    <property type="entry name" value="DXP_reductoisom"/>
    <property type="match status" value="1"/>
</dbReference>
<organism evidence="13">
    <name type="scientific">Candidatus Berkiella cookevillensis</name>
    <dbReference type="NCBI Taxonomy" id="437022"/>
    <lineage>
        <taxon>Bacteria</taxon>
        <taxon>Pseudomonadati</taxon>
        <taxon>Pseudomonadota</taxon>
        <taxon>Gammaproteobacteria</taxon>
        <taxon>Candidatus Berkiellales</taxon>
        <taxon>Candidatus Berkiellaceae</taxon>
        <taxon>Candidatus Berkiella</taxon>
    </lineage>
</organism>
<evidence type="ECO:0000256" key="9">
    <source>
        <dbReference type="HAMAP-Rule" id="MF_00183"/>
    </source>
</evidence>
<comment type="caution">
    <text evidence="13">The sequence shown here is derived from an EMBL/GenBank/DDBJ whole genome shotgun (WGS) entry which is preliminary data.</text>
</comment>
<feature type="binding site" evidence="9">
    <location>
        <position position="154"/>
    </location>
    <ligand>
        <name>Mn(2+)</name>
        <dbReference type="ChEBI" id="CHEBI:29035"/>
    </ligand>
</feature>
<evidence type="ECO:0000256" key="6">
    <source>
        <dbReference type="ARBA" id="ARBA00023211"/>
    </source>
</evidence>
<dbReference type="InterPro" id="IPR026877">
    <property type="entry name" value="DXPR_C"/>
</dbReference>
<keyword evidence="3 9" id="KW-0479">Metal-binding</keyword>
<dbReference type="Gene3D" id="3.40.50.720">
    <property type="entry name" value="NAD(P)-binding Rossmann-like Domain"/>
    <property type="match status" value="1"/>
</dbReference>
<reference evidence="13" key="1">
    <citation type="submission" date="2015-09" db="EMBL/GenBank/DDBJ databases">
        <title>Draft Genome Sequences of Two Novel Amoeba-resistant Intranuclear Bacteria, Candidatus Berkiella cookevillensis and Candidatus Berkiella aquae.</title>
        <authorList>
            <person name="Mehari Y.T."/>
            <person name="Arivett B.A."/>
            <person name="Farone A.L."/>
            <person name="Gunderson J.H."/>
            <person name="Farone M.B."/>
        </authorList>
    </citation>
    <scope>NUCLEOTIDE SEQUENCE [LARGE SCALE GENOMIC DNA]</scope>
    <source>
        <strain evidence="13">CC99</strain>
    </source>
</reference>
<feature type="domain" description="DXP reductoisomerase C-terminal" evidence="12">
    <location>
        <begin position="269"/>
        <end position="385"/>
    </location>
</feature>
<comment type="catalytic activity">
    <reaction evidence="8">
        <text>2-C-methyl-D-erythritol 4-phosphate + NADP(+) = 1-deoxy-D-xylulose 5-phosphate + NADPH + H(+)</text>
        <dbReference type="Rhea" id="RHEA:13717"/>
        <dbReference type="ChEBI" id="CHEBI:15378"/>
        <dbReference type="ChEBI" id="CHEBI:57783"/>
        <dbReference type="ChEBI" id="CHEBI:57792"/>
        <dbReference type="ChEBI" id="CHEBI:58262"/>
        <dbReference type="ChEBI" id="CHEBI:58349"/>
        <dbReference type="EC" id="1.1.1.267"/>
    </reaction>
    <physiologicalReaction direction="right-to-left" evidence="8">
        <dbReference type="Rhea" id="RHEA:13719"/>
    </physiologicalReaction>
</comment>
<keyword evidence="5 9" id="KW-0560">Oxidoreductase</keyword>
<dbReference type="GO" id="GO:0070402">
    <property type="term" value="F:NADPH binding"/>
    <property type="evidence" value="ECO:0007669"/>
    <property type="project" value="InterPro"/>
</dbReference>
<feature type="binding site" evidence="9">
    <location>
        <position position="126"/>
    </location>
    <ligand>
        <name>NADPH</name>
        <dbReference type="ChEBI" id="CHEBI:57783"/>
    </ligand>
</feature>
<dbReference type="InterPro" id="IPR013644">
    <property type="entry name" value="DXP_reductoisomerase_C"/>
</dbReference>
<dbReference type="Gene3D" id="1.10.1740.10">
    <property type="match status" value="1"/>
</dbReference>
<comment type="caution">
    <text evidence="9">Lacks conserved residue(s) required for the propagation of feature annotation.</text>
</comment>
<dbReference type="AlphaFoldDB" id="A0A0Q9YT92"/>
<feature type="binding site" evidence="9">
    <location>
        <position position="128"/>
    </location>
    <ligand>
        <name>NADPH</name>
        <dbReference type="ChEBI" id="CHEBI:57783"/>
    </ligand>
</feature>
<dbReference type="STRING" id="437022.CC99x_00283"/>
<dbReference type="GO" id="GO:0030604">
    <property type="term" value="F:1-deoxy-D-xylulose-5-phosphate reductoisomerase activity"/>
    <property type="evidence" value="ECO:0007669"/>
    <property type="project" value="UniProtKB-UniRule"/>
</dbReference>
<evidence type="ECO:0000256" key="4">
    <source>
        <dbReference type="ARBA" id="ARBA00022857"/>
    </source>
</evidence>
<dbReference type="SUPFAM" id="SSF55347">
    <property type="entry name" value="Glyceraldehyde-3-phosphate dehydrogenase-like, C-terminal domain"/>
    <property type="match status" value="1"/>
</dbReference>
<evidence type="ECO:0000313" key="15">
    <source>
        <dbReference type="Proteomes" id="UP000051494"/>
    </source>
</evidence>
<keyword evidence="7 9" id="KW-0414">Isoprene biosynthesis</keyword>
<gene>
    <name evidence="9 13" type="primary">dxr</name>
    <name evidence="13" type="ORF">CC99x_00283</name>
    <name evidence="14" type="ORF">CC99x_005520</name>
</gene>
<feature type="binding site" evidence="9">
    <location>
        <position position="153"/>
    </location>
    <ligand>
        <name>1-deoxy-D-xylulose 5-phosphate</name>
        <dbReference type="ChEBI" id="CHEBI:57792"/>
    </ligand>
</feature>
<feature type="binding site" evidence="9">
    <location>
        <position position="15"/>
    </location>
    <ligand>
        <name>NADPH</name>
        <dbReference type="ChEBI" id="CHEBI:57783"/>
    </ligand>
</feature>
<dbReference type="Pfam" id="PF13288">
    <property type="entry name" value="DXPR_C"/>
    <property type="match status" value="1"/>
</dbReference>
<keyword evidence="4 9" id="KW-0521">NADP</keyword>
<evidence type="ECO:0000259" key="11">
    <source>
        <dbReference type="Pfam" id="PF08436"/>
    </source>
</evidence>
<evidence type="ECO:0000256" key="7">
    <source>
        <dbReference type="ARBA" id="ARBA00023229"/>
    </source>
</evidence>
<evidence type="ECO:0000259" key="10">
    <source>
        <dbReference type="Pfam" id="PF02670"/>
    </source>
</evidence>
<feature type="binding site" evidence="9">
    <location>
        <position position="154"/>
    </location>
    <ligand>
        <name>1-deoxy-D-xylulose 5-phosphate</name>
        <dbReference type="ChEBI" id="CHEBI:57792"/>
    </ligand>
</feature>
<dbReference type="EC" id="1.1.1.267" evidence="9"/>
<feature type="binding site" evidence="9">
    <location>
        <position position="152"/>
    </location>
    <ligand>
        <name>Mn(2+)</name>
        <dbReference type="ChEBI" id="CHEBI:29035"/>
    </ligand>
</feature>
<evidence type="ECO:0000256" key="8">
    <source>
        <dbReference type="ARBA" id="ARBA00048543"/>
    </source>
</evidence>
<name>A0A0Q9YT92_9GAMM</name>
<keyword evidence="6 9" id="KW-0464">Manganese</keyword>
<dbReference type="Pfam" id="PF08436">
    <property type="entry name" value="DXP_redisom_C"/>
    <property type="match status" value="1"/>
</dbReference>
<feature type="binding site" evidence="9">
    <location>
        <position position="229"/>
    </location>
    <ligand>
        <name>Mn(2+)</name>
        <dbReference type="ChEBI" id="CHEBI:29035"/>
    </ligand>
</feature>
<dbReference type="SUPFAM" id="SSF69055">
    <property type="entry name" value="1-deoxy-D-xylulose-5-phosphate reductoisomerase, C-terminal domain"/>
    <property type="match status" value="1"/>
</dbReference>
<dbReference type="GO" id="GO:0030145">
    <property type="term" value="F:manganese ion binding"/>
    <property type="evidence" value="ECO:0007669"/>
    <property type="project" value="TreeGrafter"/>
</dbReference>
<protein>
    <recommendedName>
        <fullName evidence="9">1-deoxy-D-xylulose 5-phosphate reductoisomerase</fullName>
        <shortName evidence="9">DXP reductoisomerase</shortName>
        <ecNumber evidence="9">1.1.1.267</ecNumber>
    </recommendedName>
    <alternativeName>
        <fullName evidence="9">1-deoxyxylulose-5-phosphate reductoisomerase</fullName>
    </alternativeName>
    <alternativeName>
        <fullName evidence="9">2-C-methyl-D-erythritol 4-phosphate synthase</fullName>
    </alternativeName>
</protein>
<dbReference type="FunFam" id="3.40.50.720:FF:000045">
    <property type="entry name" value="1-deoxy-D-xylulose 5-phosphate reductoisomerase"/>
    <property type="match status" value="1"/>
</dbReference>
<reference evidence="14" key="2">
    <citation type="journal article" date="2016" name="Genome Announc.">
        <title>Draft Genome Sequences of Two Novel Amoeba-Resistant Intranuclear Bacteria, 'Candidatus Berkiella cookevillensis' and 'Candidatus Berkiella aquae'.</title>
        <authorList>
            <person name="Mehari Y.T."/>
            <person name="Arivett B.A."/>
            <person name="Farone A.L."/>
            <person name="Gunderson J.H."/>
            <person name="Farone M.B."/>
        </authorList>
    </citation>
    <scope>NUCLEOTIDE SEQUENCE</scope>
    <source>
        <strain evidence="14">CC99</strain>
    </source>
</reference>
<evidence type="ECO:0000256" key="1">
    <source>
        <dbReference type="ARBA" id="ARBA00005094"/>
    </source>
</evidence>
<sequence>MKKQGICILGATGSIGQNTLDVIAHNQDLFDVIALCAHRSFETLFEQCQKFEPAFAVLSDQEAAQKLQNLISGTSLKTQVLAGEEALCEVVSLASVDKVMSAIVGAKGLLPTLKAIEAGKVVLIANKEPLVMAGALMMQAAQAHGATILPVDSEHNAIFQCLPDHYRTGQTLPKTVRKVTLTASGGPFLHYPQEAFADITPSMACKHPNWKMGQKITVDCATLMNKGLEVIEASHLFSIKHDCIDVVVHPESLIHALVSYCDGSLLAQMGAHDMRIAISHSMAWPHRIASQAAFLDLVEVAKLNFLAPDTSKFPCLRLAYDAMSAGKAAPAVLNASNEVVVHAFLQGQVRFNAIPVIIEKVMNKLYDLSADTIEQVLQVDSIARNETLKEIRKF</sequence>
<dbReference type="EMBL" id="LKHV01000001">
    <property type="protein sequence ID" value="KRG20062.1"/>
    <property type="molecule type" value="Genomic_DNA"/>
</dbReference>
<feature type="binding site" evidence="9">
    <location>
        <position position="39"/>
    </location>
    <ligand>
        <name>NADPH</name>
        <dbReference type="ChEBI" id="CHEBI:57783"/>
    </ligand>
</feature>
<feature type="binding site" evidence="9">
    <location>
        <position position="184"/>
    </location>
    <ligand>
        <name>1-deoxy-D-xylulose 5-phosphate</name>
        <dbReference type="ChEBI" id="CHEBI:57792"/>
    </ligand>
</feature>
<feature type="binding site" evidence="9">
    <location>
        <position position="14"/>
    </location>
    <ligand>
        <name>NADPH</name>
        <dbReference type="ChEBI" id="CHEBI:57783"/>
    </ligand>
</feature>
<feature type="domain" description="1-deoxy-D-xylulose 5-phosphate reductoisomerase N-terminal" evidence="10">
    <location>
        <begin position="6"/>
        <end position="134"/>
    </location>
</feature>
<dbReference type="PANTHER" id="PTHR30525:SF0">
    <property type="entry name" value="1-DEOXY-D-XYLULOSE 5-PHOSPHATE REDUCTOISOMERASE, CHLOROPLASTIC"/>
    <property type="match status" value="1"/>
</dbReference>
<evidence type="ECO:0000256" key="5">
    <source>
        <dbReference type="ARBA" id="ARBA00023002"/>
    </source>
</evidence>
<dbReference type="NCBIfam" id="TIGR00243">
    <property type="entry name" value="Dxr"/>
    <property type="match status" value="1"/>
</dbReference>
<evidence type="ECO:0000313" key="14">
    <source>
        <dbReference type="EMBL" id="MCS5708361.1"/>
    </source>
</evidence>
<dbReference type="InterPro" id="IPR013512">
    <property type="entry name" value="DXP_reductoisomerase_N"/>
</dbReference>
<dbReference type="Pfam" id="PF02670">
    <property type="entry name" value="DXP_reductoisom"/>
    <property type="match status" value="1"/>
</dbReference>
<dbReference type="PATRIC" id="fig|1590042.3.peg.297"/>
<dbReference type="UniPathway" id="UPA00056">
    <property type="reaction ID" value="UER00092"/>
</dbReference>
<feature type="binding site" evidence="9">
    <location>
        <position position="127"/>
    </location>
    <ligand>
        <name>1-deoxy-D-xylulose 5-phosphate</name>
        <dbReference type="ChEBI" id="CHEBI:57792"/>
    </ligand>
</feature>
<dbReference type="OrthoDB" id="9806546at2"/>
<feature type="domain" description="1-deoxy-D-xylulose 5-phosphate reductoisomerase C-terminal" evidence="11">
    <location>
        <begin position="148"/>
        <end position="237"/>
    </location>
</feature>